<dbReference type="Proteomes" id="UP001054854">
    <property type="component" value="Unassembled WGS sequence"/>
</dbReference>
<keyword evidence="3" id="KW-1185">Reference proteome</keyword>
<sequence length="42" mass="4797">MRNEESWSGDPVDADTENSRKLLGQSLDAWLEHLRRTAEDPA</sequence>
<comment type="caution">
    <text evidence="2">The sequence shown here is derived from an EMBL/GenBank/DDBJ whole genome shotgun (WGS) entry which is preliminary data.</text>
</comment>
<evidence type="ECO:0000256" key="1">
    <source>
        <dbReference type="SAM" id="MobiDB-lite"/>
    </source>
</evidence>
<dbReference type="InterPro" id="IPR023393">
    <property type="entry name" value="START-like_dom_sf"/>
</dbReference>
<proteinExistence type="predicted"/>
<dbReference type="RefSeq" id="WP_258408662.1">
    <property type="nucleotide sequence ID" value="NZ_BNEK01000005.1"/>
</dbReference>
<reference evidence="2" key="1">
    <citation type="submission" date="2024-05" db="EMBL/GenBank/DDBJ databases">
        <title>Whole genome shotgun sequence of Streptomyces hygroscopicus NBRC 113678.</title>
        <authorList>
            <person name="Komaki H."/>
            <person name="Tamura T."/>
        </authorList>
    </citation>
    <scope>NUCLEOTIDE SEQUENCE</scope>
    <source>
        <strain evidence="2">N11-34</strain>
    </source>
</reference>
<dbReference type="Gene3D" id="3.30.530.20">
    <property type="match status" value="1"/>
</dbReference>
<feature type="region of interest" description="Disordered" evidence="1">
    <location>
        <begin position="1"/>
        <end position="20"/>
    </location>
</feature>
<evidence type="ECO:0000313" key="3">
    <source>
        <dbReference type="Proteomes" id="UP001054854"/>
    </source>
</evidence>
<dbReference type="EMBL" id="BNEK01000005">
    <property type="protein sequence ID" value="GHJ32349.1"/>
    <property type="molecule type" value="Genomic_DNA"/>
</dbReference>
<organism evidence="2 3">
    <name type="scientific">Streptomyces hygroscopicus</name>
    <dbReference type="NCBI Taxonomy" id="1912"/>
    <lineage>
        <taxon>Bacteria</taxon>
        <taxon>Bacillati</taxon>
        <taxon>Actinomycetota</taxon>
        <taxon>Actinomycetes</taxon>
        <taxon>Kitasatosporales</taxon>
        <taxon>Streptomycetaceae</taxon>
        <taxon>Streptomyces</taxon>
        <taxon>Streptomyces violaceusniger group</taxon>
    </lineage>
</organism>
<gene>
    <name evidence="2" type="ORF">TPA0910_67820</name>
</gene>
<protein>
    <submittedName>
        <fullName evidence="2">Uncharacterized protein</fullName>
    </submittedName>
</protein>
<name>A0ABQ3U9R8_STRHY</name>
<evidence type="ECO:0000313" key="2">
    <source>
        <dbReference type="EMBL" id="GHJ32349.1"/>
    </source>
</evidence>
<accession>A0ABQ3U9R8</accession>